<dbReference type="AlphaFoldDB" id="A0A565BCR6"/>
<dbReference type="Proteomes" id="UP000489600">
    <property type="component" value="Unassembled WGS sequence"/>
</dbReference>
<dbReference type="PANTHER" id="PTHR37610">
    <property type="entry name" value="CCHC-TYPE DOMAIN-CONTAINING PROTEIN"/>
    <property type="match status" value="1"/>
</dbReference>
<dbReference type="OrthoDB" id="1112175at2759"/>
<dbReference type="InterPro" id="IPR029472">
    <property type="entry name" value="Copia-like_N"/>
</dbReference>
<accession>A0A565BCR6</accession>
<gene>
    <name evidence="2" type="ORF">ANE_LOCUS9842</name>
</gene>
<reference evidence="2" key="1">
    <citation type="submission" date="2019-07" db="EMBL/GenBank/DDBJ databases">
        <authorList>
            <person name="Dittberner H."/>
        </authorList>
    </citation>
    <scope>NUCLEOTIDE SEQUENCE [LARGE SCALE GENOMIC DNA]</scope>
</reference>
<dbReference type="Pfam" id="PF14244">
    <property type="entry name" value="Retrotran_gag_3"/>
    <property type="match status" value="1"/>
</dbReference>
<comment type="caution">
    <text evidence="2">The sequence shown here is derived from an EMBL/GenBank/DDBJ whole genome shotgun (WGS) entry which is preliminary data.</text>
</comment>
<name>A0A565BCR6_9BRAS</name>
<dbReference type="EMBL" id="CABITT030000003">
    <property type="protein sequence ID" value="VVA99397.1"/>
    <property type="molecule type" value="Genomic_DNA"/>
</dbReference>
<evidence type="ECO:0000259" key="1">
    <source>
        <dbReference type="Pfam" id="PF14244"/>
    </source>
</evidence>
<dbReference type="PANTHER" id="PTHR37610:SF101">
    <property type="entry name" value="(RAPE) HYPOTHETICAL PROTEIN"/>
    <property type="match status" value="1"/>
</dbReference>
<evidence type="ECO:0000313" key="2">
    <source>
        <dbReference type="EMBL" id="VVA99397.1"/>
    </source>
</evidence>
<evidence type="ECO:0000313" key="3">
    <source>
        <dbReference type="Proteomes" id="UP000489600"/>
    </source>
</evidence>
<organism evidence="2 3">
    <name type="scientific">Arabis nemorensis</name>
    <dbReference type="NCBI Taxonomy" id="586526"/>
    <lineage>
        <taxon>Eukaryota</taxon>
        <taxon>Viridiplantae</taxon>
        <taxon>Streptophyta</taxon>
        <taxon>Embryophyta</taxon>
        <taxon>Tracheophyta</taxon>
        <taxon>Spermatophyta</taxon>
        <taxon>Magnoliopsida</taxon>
        <taxon>eudicotyledons</taxon>
        <taxon>Gunneridae</taxon>
        <taxon>Pentapetalae</taxon>
        <taxon>rosids</taxon>
        <taxon>malvids</taxon>
        <taxon>Brassicales</taxon>
        <taxon>Brassicaceae</taxon>
        <taxon>Arabideae</taxon>
        <taxon>Arabis</taxon>
    </lineage>
</organism>
<proteinExistence type="predicted"/>
<sequence>MVEYEVSKTTESPPKDSNLLYDFYLHPSADPGQVICRLQLNGNNYERWSKLMRNTFKAKNKLDGTVTKPIRGNDELKMWRIVNSMMVAWIVNSIEPSIEPGLRNSISCVDSDFQLWESLRQQFSLSNEYRVYKLSASMVTFKQDNLSVQAYYGKLKLMWDDLLEYEFSPECCCGNPNCKIIKVAEAKRDREQIYYFLMGLDNNRLVQ</sequence>
<keyword evidence="3" id="KW-1185">Reference proteome</keyword>
<feature type="domain" description="Retrotransposon Copia-like N-terminal" evidence="1">
    <location>
        <begin position="26"/>
        <end position="69"/>
    </location>
</feature>
<protein>
    <recommendedName>
        <fullName evidence="1">Retrotransposon Copia-like N-terminal domain-containing protein</fullName>
    </recommendedName>
</protein>